<comment type="caution">
    <text evidence="1">The sequence shown here is derived from an EMBL/GenBank/DDBJ whole genome shotgun (WGS) entry which is preliminary data.</text>
</comment>
<reference evidence="1 2" key="1">
    <citation type="submission" date="2023-07" db="EMBL/GenBank/DDBJ databases">
        <title>Genomic Encyclopedia of Type Strains, Phase IV (KMG-IV): sequencing the most valuable type-strain genomes for metagenomic binning, comparative biology and taxonomic classification.</title>
        <authorList>
            <person name="Goeker M."/>
        </authorList>
    </citation>
    <scope>NUCLEOTIDE SEQUENCE [LARGE SCALE GENOMIC DNA]</scope>
    <source>
        <strain evidence="1 2">DSM 22170</strain>
    </source>
</reference>
<evidence type="ECO:0000313" key="1">
    <source>
        <dbReference type="EMBL" id="MDR6245915.1"/>
    </source>
</evidence>
<dbReference type="RefSeq" id="WP_188775750.1">
    <property type="nucleotide sequence ID" value="NZ_BMMB01000005.1"/>
</dbReference>
<dbReference type="SUPFAM" id="SSF53756">
    <property type="entry name" value="UDP-Glycosyltransferase/glycogen phosphorylase"/>
    <property type="match status" value="1"/>
</dbReference>
<proteinExistence type="predicted"/>
<gene>
    <name evidence="1" type="ORF">JOC58_003831</name>
</gene>
<dbReference type="PANTHER" id="PTHR38134">
    <property type="entry name" value="SLR1395 PROTEIN"/>
    <property type="match status" value="1"/>
</dbReference>
<organism evidence="1 2">
    <name type="scientific">Paenibacillus hunanensis</name>
    <dbReference type="NCBI Taxonomy" id="539262"/>
    <lineage>
        <taxon>Bacteria</taxon>
        <taxon>Bacillati</taxon>
        <taxon>Bacillota</taxon>
        <taxon>Bacilli</taxon>
        <taxon>Bacillales</taxon>
        <taxon>Paenibacillaceae</taxon>
        <taxon>Paenibacillus</taxon>
    </lineage>
</organism>
<dbReference type="EMBL" id="JAVDQH010000019">
    <property type="protein sequence ID" value="MDR6245915.1"/>
    <property type="molecule type" value="Genomic_DNA"/>
</dbReference>
<keyword evidence="2" id="KW-1185">Reference proteome</keyword>
<accession>A0ABU1J3T1</accession>
<dbReference type="PANTHER" id="PTHR38134:SF2">
    <property type="entry name" value="GALACTOKINASE"/>
    <property type="match status" value="1"/>
</dbReference>
<evidence type="ECO:0000313" key="2">
    <source>
        <dbReference type="Proteomes" id="UP001185028"/>
    </source>
</evidence>
<dbReference type="Gene3D" id="3.40.50.2000">
    <property type="entry name" value="Glycogen Phosphorylase B"/>
    <property type="match status" value="1"/>
</dbReference>
<protein>
    <recommendedName>
        <fullName evidence="3">Glycosyl transferase family 28 C-terminal domain-containing protein</fullName>
    </recommendedName>
</protein>
<name>A0ABU1J3T1_9BACL</name>
<dbReference type="InterPro" id="IPR053205">
    <property type="entry name" value="GHMP_kinase_L-arabinokinase"/>
</dbReference>
<dbReference type="Proteomes" id="UP001185028">
    <property type="component" value="Unassembled WGS sequence"/>
</dbReference>
<sequence>MGRHRTELHEDLTVIAYYVSDYGYGHAARSIAVIRQLLADSPVPLHLVINCGKALGFLYESLQPFQGNHQLEFRTMYSDTGYVLQHDSIAADIEGLRKQYRQDMSLFGEKVEQEGEFLLRIGAQLVISDISPIPIVAAARAGIESLGISNFTWYTAYQDMLEPQELNELRSAYAQMDHFIGLAGCAEPAWGCKDRIHTGFFCRQPDAAEVRRIRHRLARDGRRIVFFALGMSIEVEELQALPIWDSENVSFIVSSNMMVEREHIYRIPPDYSESQNYVAAADLVITKPGWGTIGEAVVLNKPLLLLNRRRFYEDRHTLDAIPVDHPMQLMSWEQISQLDLNRLDLNVHAAGAEPLPSSGRSGSRVLADITRYISNLLQHVSV</sequence>
<evidence type="ECO:0008006" key="3">
    <source>
        <dbReference type="Google" id="ProtNLM"/>
    </source>
</evidence>